<organism evidence="1">
    <name type="scientific">marine metagenome</name>
    <dbReference type="NCBI Taxonomy" id="408172"/>
    <lineage>
        <taxon>unclassified sequences</taxon>
        <taxon>metagenomes</taxon>
        <taxon>ecological metagenomes</taxon>
    </lineage>
</organism>
<name>A0A383CUX7_9ZZZZ</name>
<dbReference type="EMBL" id="UINC01211504">
    <property type="protein sequence ID" value="SVE35428.1"/>
    <property type="molecule type" value="Genomic_DNA"/>
</dbReference>
<accession>A0A383CUX7</accession>
<sequence length="48" mass="5343">MFNKVTAKSAGTLHLTMICLAKNYHLSLGHFTNRTPDWLQNSPKLVSG</sequence>
<proteinExistence type="predicted"/>
<reference evidence="1" key="1">
    <citation type="submission" date="2018-05" db="EMBL/GenBank/DDBJ databases">
        <authorList>
            <person name="Lanie J.A."/>
            <person name="Ng W.-L."/>
            <person name="Kazmierczak K.M."/>
            <person name="Andrzejewski T.M."/>
            <person name="Davidsen T.M."/>
            <person name="Wayne K.J."/>
            <person name="Tettelin H."/>
            <person name="Glass J.I."/>
            <person name="Rusch D."/>
            <person name="Podicherti R."/>
            <person name="Tsui H.-C.T."/>
            <person name="Winkler M.E."/>
        </authorList>
    </citation>
    <scope>NUCLEOTIDE SEQUENCE</scope>
</reference>
<evidence type="ECO:0000313" key="1">
    <source>
        <dbReference type="EMBL" id="SVE35428.1"/>
    </source>
</evidence>
<dbReference type="AlphaFoldDB" id="A0A383CUX7"/>
<protein>
    <submittedName>
        <fullName evidence="1">Uncharacterized protein</fullName>
    </submittedName>
</protein>
<gene>
    <name evidence="1" type="ORF">METZ01_LOCUS488282</name>
</gene>
<feature type="non-terminal residue" evidence="1">
    <location>
        <position position="48"/>
    </location>
</feature>